<evidence type="ECO:0000256" key="7">
    <source>
        <dbReference type="ARBA" id="ARBA00023201"/>
    </source>
</evidence>
<dbReference type="NCBIfam" id="TIGR01936">
    <property type="entry name" value="nqrA"/>
    <property type="match status" value="1"/>
</dbReference>
<dbReference type="InterPro" id="IPR022615">
    <property type="entry name" value="NqrA_C_domain"/>
</dbReference>
<comment type="catalytic activity">
    <reaction evidence="8">
        <text>a ubiquinone + n Na(+)(in) + NADH + H(+) = a ubiquinol + n Na(+)(out) + NAD(+)</text>
        <dbReference type="Rhea" id="RHEA:47748"/>
        <dbReference type="Rhea" id="RHEA-COMP:9565"/>
        <dbReference type="Rhea" id="RHEA-COMP:9566"/>
        <dbReference type="ChEBI" id="CHEBI:15378"/>
        <dbReference type="ChEBI" id="CHEBI:16389"/>
        <dbReference type="ChEBI" id="CHEBI:17976"/>
        <dbReference type="ChEBI" id="CHEBI:29101"/>
        <dbReference type="ChEBI" id="CHEBI:57540"/>
        <dbReference type="ChEBI" id="CHEBI:57945"/>
        <dbReference type="EC" id="7.2.1.1"/>
    </reaction>
</comment>
<dbReference type="Pfam" id="PF24836">
    <property type="entry name" value="NQRA_2nd"/>
    <property type="match status" value="1"/>
</dbReference>
<keyword evidence="5 8" id="KW-0406">Ion transport</keyword>
<dbReference type="NCBIfam" id="NF003759">
    <property type="entry name" value="PRK05352.1-2"/>
    <property type="match status" value="1"/>
</dbReference>
<evidence type="ECO:0000313" key="13">
    <source>
        <dbReference type="Proteomes" id="UP000053902"/>
    </source>
</evidence>
<keyword evidence="7 8" id="KW-0739">Sodium transport</keyword>
<comment type="similarity">
    <text evidence="8">Belongs to the NqrA family.</text>
</comment>
<keyword evidence="2 8" id="KW-1278">Translocase</keyword>
<proteinExistence type="inferred from homology"/>
<name>A0A078LJ84_9PSED</name>
<feature type="domain" description="NqrA N-terminal barrel-sandwich hybrid" evidence="9">
    <location>
        <begin position="2"/>
        <end position="94"/>
    </location>
</feature>
<dbReference type="EMBL" id="CCSF01000001">
    <property type="protein sequence ID" value="CDZ92818.1"/>
    <property type="molecule type" value="Genomic_DNA"/>
</dbReference>
<evidence type="ECO:0000259" key="11">
    <source>
        <dbReference type="Pfam" id="PF24836"/>
    </source>
</evidence>
<evidence type="ECO:0000256" key="8">
    <source>
        <dbReference type="HAMAP-Rule" id="MF_00425"/>
    </source>
</evidence>
<keyword evidence="6 8" id="KW-0830">Ubiquinone</keyword>
<comment type="subunit">
    <text evidence="8">Composed of six subunits; NqrA, NqrB, NqrC, NqrD, NqrE and NqrF.</text>
</comment>
<keyword evidence="4 8" id="KW-0915">Sodium</keyword>
<protein>
    <recommendedName>
        <fullName evidence="8">Na(+)-translocating NADH-quinone reductase subunit A</fullName>
        <shortName evidence="8">Na(+)-NQR subunit A</shortName>
        <shortName evidence="8">Na(+)-translocating NQR subunit A</shortName>
        <ecNumber evidence="8">7.2.1.1</ecNumber>
    </recommendedName>
    <alternativeName>
        <fullName evidence="8">NQR complex subunit A</fullName>
    </alternativeName>
    <alternativeName>
        <fullName evidence="8">NQR-1 subunit A</fullName>
    </alternativeName>
</protein>
<dbReference type="GO" id="GO:0006814">
    <property type="term" value="P:sodium ion transport"/>
    <property type="evidence" value="ECO:0007669"/>
    <property type="project" value="UniProtKB-UniRule"/>
</dbReference>
<keyword evidence="13" id="KW-1185">Reference proteome</keyword>
<comment type="function">
    <text evidence="8">NQR complex catalyzes the reduction of ubiquinone-1 to ubiquinol by two successive reactions, coupled with the transport of Na(+) ions from the cytoplasm to the periplasm. NqrA to NqrE are probably involved in the second step, the conversion of ubisemiquinone to ubiquinol.</text>
</comment>
<evidence type="ECO:0000259" key="10">
    <source>
        <dbReference type="Pfam" id="PF11973"/>
    </source>
</evidence>
<reference evidence="12 13" key="1">
    <citation type="submission" date="2014-07" db="EMBL/GenBank/DDBJ databases">
        <authorList>
            <person name="Urmite Genomes Urmite Genomes"/>
        </authorList>
    </citation>
    <scope>NUCLEOTIDE SEQUENCE [LARGE SCALE GENOMIC DNA]</scope>
    <source>
        <strain evidence="12 13">20_BN</strain>
    </source>
</reference>
<keyword evidence="1 8" id="KW-0813">Transport</keyword>
<evidence type="ECO:0000256" key="4">
    <source>
        <dbReference type="ARBA" id="ARBA00023053"/>
    </source>
</evidence>
<feature type="domain" description="Na(+)-translocating NADH-quinone reductase subunit A C-terminal" evidence="10">
    <location>
        <begin position="260"/>
        <end position="309"/>
    </location>
</feature>
<evidence type="ECO:0000256" key="3">
    <source>
        <dbReference type="ARBA" id="ARBA00023027"/>
    </source>
</evidence>
<dbReference type="HAMAP" id="MF_00425">
    <property type="entry name" value="NqrA"/>
    <property type="match status" value="1"/>
</dbReference>
<dbReference type="STRING" id="1499686.BN1079_00087"/>
<dbReference type="RefSeq" id="WP_037021530.1">
    <property type="nucleotide sequence ID" value="NZ_CCSF01000001.1"/>
</dbReference>
<evidence type="ECO:0000256" key="1">
    <source>
        <dbReference type="ARBA" id="ARBA00022448"/>
    </source>
</evidence>
<evidence type="ECO:0000259" key="9">
    <source>
        <dbReference type="Pfam" id="PF05896"/>
    </source>
</evidence>
<dbReference type="Pfam" id="PF05896">
    <property type="entry name" value="NQRA_N"/>
    <property type="match status" value="1"/>
</dbReference>
<dbReference type="AlphaFoldDB" id="A0A078LJ84"/>
<dbReference type="Proteomes" id="UP000053902">
    <property type="component" value="Unassembled WGS sequence"/>
</dbReference>
<dbReference type="GO" id="GO:0016655">
    <property type="term" value="F:oxidoreductase activity, acting on NAD(P)H, quinone or similar compound as acceptor"/>
    <property type="evidence" value="ECO:0007669"/>
    <property type="project" value="UniProtKB-UniRule"/>
</dbReference>
<evidence type="ECO:0000256" key="5">
    <source>
        <dbReference type="ARBA" id="ARBA00023065"/>
    </source>
</evidence>
<dbReference type="PANTHER" id="PTHR37839:SF1">
    <property type="entry name" value="NA(+)-TRANSLOCATING NADH-QUINONE REDUCTASE SUBUNIT A"/>
    <property type="match status" value="1"/>
</dbReference>
<evidence type="ECO:0000313" key="12">
    <source>
        <dbReference type="EMBL" id="CDZ92818.1"/>
    </source>
</evidence>
<dbReference type="EC" id="7.2.1.1" evidence="8"/>
<dbReference type="InterPro" id="IPR056147">
    <property type="entry name" value="NQRA_N"/>
</dbReference>
<dbReference type="OrthoDB" id="9774536at2"/>
<gene>
    <name evidence="8 12" type="primary">nqrA</name>
    <name evidence="12" type="ORF">BN1079_00087</name>
</gene>
<feature type="domain" description="NqrA second alpha/beta" evidence="11">
    <location>
        <begin position="114"/>
        <end position="255"/>
    </location>
</feature>
<dbReference type="PANTHER" id="PTHR37839">
    <property type="entry name" value="NA(+)-TRANSLOCATING NADH-QUINONE REDUCTASE SUBUNIT A"/>
    <property type="match status" value="1"/>
</dbReference>
<sequence length="445" mass="47851">MINIKRGLDLPITGAPAQRIEAARPVRSVAVIGFDYPGMKPKMEVQVGDRVKLGQVLFSDKRSPGVNFTAPGAGVISAVHRGEKRVLQSVVIDLQGDEELTFSQYAAAELEALSDTQVRENLQQSGLWTALRTRPYSQVPAIDATPSSIFVTAIDTHPLAADPAVIIGEQAADFEAGLKVLGNLAKIFLCKAPESSLPGENLAKVRTEAFVGPHPAGLAGTHIHFLDPVSASKSVWSIGYQDVIAIGKLFTTGHISVERVVSLAGPVVESPRLVRTRLGANLDELSAGELQPGSNRVISGSVLGGRTAHGAFAFLGRYHQQVSCLREGKEREMLHYLRAGAEKHSVLNIFISKLNAGKKFAFSTSTNGSPRAMVPVGNYEEVMPLDILPTQLLRALIVGDTEVAQKLGCLELDEEDLALCTYVCAGKYEYGPILRDNLTRIEKEG</sequence>
<evidence type="ECO:0000256" key="2">
    <source>
        <dbReference type="ARBA" id="ARBA00022967"/>
    </source>
</evidence>
<dbReference type="HOGENOM" id="CLU_046656_0_0_6"/>
<dbReference type="eggNOG" id="COG1726">
    <property type="taxonomic scope" value="Bacteria"/>
</dbReference>
<accession>A0A078LJ84</accession>
<dbReference type="Pfam" id="PF11973">
    <property type="entry name" value="NQRA_SLBB"/>
    <property type="match status" value="1"/>
</dbReference>
<dbReference type="InterPro" id="IPR056148">
    <property type="entry name" value="NQRA_2nd"/>
</dbReference>
<evidence type="ECO:0000256" key="6">
    <source>
        <dbReference type="ARBA" id="ARBA00023075"/>
    </source>
</evidence>
<dbReference type="InterPro" id="IPR008703">
    <property type="entry name" value="NqrA"/>
</dbReference>
<organism evidence="12 13">
    <name type="scientific">Pseudomonas saudiphocaensis</name>
    <dbReference type="NCBI Taxonomy" id="1499686"/>
    <lineage>
        <taxon>Bacteria</taxon>
        <taxon>Pseudomonadati</taxon>
        <taxon>Pseudomonadota</taxon>
        <taxon>Gammaproteobacteria</taxon>
        <taxon>Pseudomonadales</taxon>
        <taxon>Pseudomonadaceae</taxon>
        <taxon>Pseudomonas</taxon>
    </lineage>
</organism>
<keyword evidence="3 8" id="KW-0520">NAD</keyword>